<accession>A0ABV1Y5Z2</accession>
<dbReference type="RefSeq" id="WP_190074942.1">
    <property type="nucleotide sequence ID" value="NZ_BNBM01000021.1"/>
</dbReference>
<organism evidence="3 4">
    <name type="scientific">Streptomyces lanatus</name>
    <dbReference type="NCBI Taxonomy" id="66900"/>
    <lineage>
        <taxon>Bacteria</taxon>
        <taxon>Bacillati</taxon>
        <taxon>Actinomycetota</taxon>
        <taxon>Actinomycetes</taxon>
        <taxon>Kitasatosporales</taxon>
        <taxon>Streptomycetaceae</taxon>
        <taxon>Streptomyces</taxon>
    </lineage>
</organism>
<sequence>MGKRILAAFGVVAPMEAQLRAPYRQAVAEDGRLVVFTGGDRSGHDGDYLKNAFEKTFPKTKVDIAGDLSKNHDARVDRQAAEHHVVTDVVHLQTLDDFPRWKKEGSLANYKLVGWNKVHPQIKEQADTYRFDHLKEPLAQHPRFVGGASGTPPTWWVPATTWRTSAAAAAAAAAAAPAVSRRSPRPASPPGWPGRRPAPLLKNAPHQAAVKLYLGRLLSKDAQEHAIGTWSARTDVAPPAGRKGIFDHATMNPLGLGQFMSDRAALDRYEARLSLYIGDVHGANSSDLTSSASTRSASRAPKAEPLLDTGCPPRPGSRRTPRREAISPTITLHPRKHA</sequence>
<dbReference type="Gene3D" id="3.40.190.10">
    <property type="entry name" value="Periplasmic binding protein-like II"/>
    <property type="match status" value="1"/>
</dbReference>
<evidence type="ECO:0000313" key="4">
    <source>
        <dbReference type="Proteomes" id="UP001486207"/>
    </source>
</evidence>
<feature type="region of interest" description="Disordered" evidence="2">
    <location>
        <begin position="284"/>
        <end position="338"/>
    </location>
</feature>
<name>A0ABV1Y5Z2_9ACTN</name>
<keyword evidence="1" id="KW-0732">Signal</keyword>
<reference evidence="3 4" key="1">
    <citation type="submission" date="2024-06" db="EMBL/GenBank/DDBJ databases">
        <title>The Natural Products Discovery Center: Release of the First 8490 Sequenced Strains for Exploring Actinobacteria Biosynthetic Diversity.</title>
        <authorList>
            <person name="Kalkreuter E."/>
            <person name="Kautsar S.A."/>
            <person name="Yang D."/>
            <person name="Bader C.D."/>
            <person name="Teijaro C.N."/>
            <person name="Fluegel L."/>
            <person name="Davis C.M."/>
            <person name="Simpson J.R."/>
            <person name="Lauterbach L."/>
            <person name="Steele A.D."/>
            <person name="Gui C."/>
            <person name="Meng S."/>
            <person name="Li G."/>
            <person name="Viehrig K."/>
            <person name="Ye F."/>
            <person name="Su P."/>
            <person name="Kiefer A.F."/>
            <person name="Nichols A."/>
            <person name="Cepeda A.J."/>
            <person name="Yan W."/>
            <person name="Fan B."/>
            <person name="Jiang Y."/>
            <person name="Adhikari A."/>
            <person name="Zheng C.-J."/>
            <person name="Schuster L."/>
            <person name="Cowan T.M."/>
            <person name="Smanski M.J."/>
            <person name="Chevrette M.G."/>
            <person name="De Carvalho L.P.S."/>
            <person name="Shen B."/>
        </authorList>
    </citation>
    <scope>NUCLEOTIDE SEQUENCE [LARGE SCALE GENOMIC DNA]</scope>
    <source>
        <strain evidence="3 4">NPDC000155</strain>
    </source>
</reference>
<feature type="compositionally biased region" description="Low complexity" evidence="2">
    <location>
        <begin position="284"/>
        <end position="300"/>
    </location>
</feature>
<keyword evidence="4" id="KW-1185">Reference proteome</keyword>
<proteinExistence type="predicted"/>
<dbReference type="Proteomes" id="UP001486207">
    <property type="component" value="Unassembled WGS sequence"/>
</dbReference>
<dbReference type="PANTHER" id="PTHR30006">
    <property type="entry name" value="THIAMINE-BINDING PERIPLASMIC PROTEIN-RELATED"/>
    <property type="match status" value="1"/>
</dbReference>
<feature type="region of interest" description="Disordered" evidence="2">
    <location>
        <begin position="174"/>
        <end position="200"/>
    </location>
</feature>
<evidence type="ECO:0000256" key="2">
    <source>
        <dbReference type="SAM" id="MobiDB-lite"/>
    </source>
</evidence>
<protein>
    <submittedName>
        <fullName evidence="3">ABC transporter substrate-binding protein</fullName>
    </submittedName>
</protein>
<dbReference type="PANTHER" id="PTHR30006:SF2">
    <property type="entry name" value="ABC TRANSPORTER SUBSTRATE-BINDING PROTEIN"/>
    <property type="match status" value="1"/>
</dbReference>
<dbReference type="EMBL" id="JBEPFB010000029">
    <property type="protein sequence ID" value="MER7379080.1"/>
    <property type="molecule type" value="Genomic_DNA"/>
</dbReference>
<gene>
    <name evidence="3" type="ORF">ABT384_41470</name>
</gene>
<dbReference type="SUPFAM" id="SSF53850">
    <property type="entry name" value="Periplasmic binding protein-like II"/>
    <property type="match status" value="1"/>
</dbReference>
<evidence type="ECO:0000256" key="1">
    <source>
        <dbReference type="ARBA" id="ARBA00022729"/>
    </source>
</evidence>
<comment type="caution">
    <text evidence="3">The sequence shown here is derived from an EMBL/GenBank/DDBJ whole genome shotgun (WGS) entry which is preliminary data.</text>
</comment>
<evidence type="ECO:0000313" key="3">
    <source>
        <dbReference type="EMBL" id="MER7379080.1"/>
    </source>
</evidence>